<name>A0A8K0K4P8_LADFU</name>
<accession>A0A8K0K4P8</accession>
<evidence type="ECO:0000313" key="2">
    <source>
        <dbReference type="Proteomes" id="UP000792457"/>
    </source>
</evidence>
<dbReference type="AlphaFoldDB" id="A0A8K0K4P8"/>
<keyword evidence="2" id="KW-1185">Reference proteome</keyword>
<dbReference type="EMBL" id="KZ308366">
    <property type="protein sequence ID" value="KAG8228302.1"/>
    <property type="molecule type" value="Genomic_DNA"/>
</dbReference>
<evidence type="ECO:0000313" key="1">
    <source>
        <dbReference type="EMBL" id="KAG8228302.1"/>
    </source>
</evidence>
<organism evidence="1 2">
    <name type="scientific">Ladona fulva</name>
    <name type="common">Scarce chaser dragonfly</name>
    <name type="synonym">Libellula fulva</name>
    <dbReference type="NCBI Taxonomy" id="123851"/>
    <lineage>
        <taxon>Eukaryota</taxon>
        <taxon>Metazoa</taxon>
        <taxon>Ecdysozoa</taxon>
        <taxon>Arthropoda</taxon>
        <taxon>Hexapoda</taxon>
        <taxon>Insecta</taxon>
        <taxon>Pterygota</taxon>
        <taxon>Palaeoptera</taxon>
        <taxon>Odonata</taxon>
        <taxon>Epiprocta</taxon>
        <taxon>Anisoptera</taxon>
        <taxon>Libelluloidea</taxon>
        <taxon>Libellulidae</taxon>
        <taxon>Ladona</taxon>
    </lineage>
</organism>
<gene>
    <name evidence="1" type="ORF">J437_LFUL007020</name>
</gene>
<comment type="caution">
    <text evidence="1">The sequence shown here is derived from an EMBL/GenBank/DDBJ whole genome shotgun (WGS) entry which is preliminary data.</text>
</comment>
<reference evidence="1" key="1">
    <citation type="submission" date="2013-04" db="EMBL/GenBank/DDBJ databases">
        <authorList>
            <person name="Qu J."/>
            <person name="Murali S.C."/>
            <person name="Bandaranaike D."/>
            <person name="Bellair M."/>
            <person name="Blankenburg K."/>
            <person name="Chao H."/>
            <person name="Dinh H."/>
            <person name="Doddapaneni H."/>
            <person name="Downs B."/>
            <person name="Dugan-Rocha S."/>
            <person name="Elkadiri S."/>
            <person name="Gnanaolivu R.D."/>
            <person name="Hernandez B."/>
            <person name="Javaid M."/>
            <person name="Jayaseelan J.C."/>
            <person name="Lee S."/>
            <person name="Li M."/>
            <person name="Ming W."/>
            <person name="Munidasa M."/>
            <person name="Muniz J."/>
            <person name="Nguyen L."/>
            <person name="Ongeri F."/>
            <person name="Osuji N."/>
            <person name="Pu L.-L."/>
            <person name="Puazo M."/>
            <person name="Qu C."/>
            <person name="Quiroz J."/>
            <person name="Raj R."/>
            <person name="Weissenberger G."/>
            <person name="Xin Y."/>
            <person name="Zou X."/>
            <person name="Han Y."/>
            <person name="Richards S."/>
            <person name="Worley K."/>
            <person name="Muzny D."/>
            <person name="Gibbs R."/>
        </authorList>
    </citation>
    <scope>NUCLEOTIDE SEQUENCE</scope>
    <source>
        <strain evidence="1">Sampled in the wild</strain>
    </source>
</reference>
<sequence>MAAAFPFTPATVIYSKDFRRETISEASKGFPSLTILMTKGSKDSGGRFVRVPREPRQLQTSSILHHVQILPTDALTQGYNSTFTPGEVPLVVDFRILLNFGGFL</sequence>
<dbReference type="Proteomes" id="UP000792457">
    <property type="component" value="Unassembled WGS sequence"/>
</dbReference>
<protein>
    <submittedName>
        <fullName evidence="1">Uncharacterized protein</fullName>
    </submittedName>
</protein>
<reference evidence="1" key="2">
    <citation type="submission" date="2017-10" db="EMBL/GenBank/DDBJ databases">
        <title>Ladona fulva Genome sequencing and assembly.</title>
        <authorList>
            <person name="Murali S."/>
            <person name="Richards S."/>
            <person name="Bandaranaike D."/>
            <person name="Bellair M."/>
            <person name="Blankenburg K."/>
            <person name="Chao H."/>
            <person name="Dinh H."/>
            <person name="Doddapaneni H."/>
            <person name="Dugan-Rocha S."/>
            <person name="Elkadiri S."/>
            <person name="Gnanaolivu R."/>
            <person name="Hernandez B."/>
            <person name="Skinner E."/>
            <person name="Javaid M."/>
            <person name="Lee S."/>
            <person name="Li M."/>
            <person name="Ming W."/>
            <person name="Munidasa M."/>
            <person name="Muniz J."/>
            <person name="Nguyen L."/>
            <person name="Hughes D."/>
            <person name="Osuji N."/>
            <person name="Pu L.-L."/>
            <person name="Puazo M."/>
            <person name="Qu C."/>
            <person name="Quiroz J."/>
            <person name="Raj R."/>
            <person name="Weissenberger G."/>
            <person name="Xin Y."/>
            <person name="Zou X."/>
            <person name="Han Y."/>
            <person name="Worley K."/>
            <person name="Muzny D."/>
            <person name="Gibbs R."/>
        </authorList>
    </citation>
    <scope>NUCLEOTIDE SEQUENCE</scope>
    <source>
        <strain evidence="1">Sampled in the wild</strain>
    </source>
</reference>
<proteinExistence type="predicted"/>